<feature type="compositionally biased region" description="Polar residues" evidence="1">
    <location>
        <begin position="442"/>
        <end position="456"/>
    </location>
</feature>
<evidence type="ECO:0000313" key="4">
    <source>
        <dbReference type="Proteomes" id="UP000076863"/>
    </source>
</evidence>
<dbReference type="EMBL" id="AZHA01000031">
    <property type="protein sequence ID" value="OAA37353.1"/>
    <property type="molecule type" value="Genomic_DNA"/>
</dbReference>
<accession>A0A166YXX2</accession>
<organism evidence="3 4">
    <name type="scientific">Beauveria brongniartii RCEF 3172</name>
    <dbReference type="NCBI Taxonomy" id="1081107"/>
    <lineage>
        <taxon>Eukaryota</taxon>
        <taxon>Fungi</taxon>
        <taxon>Dikarya</taxon>
        <taxon>Ascomycota</taxon>
        <taxon>Pezizomycotina</taxon>
        <taxon>Sordariomycetes</taxon>
        <taxon>Hypocreomycetidae</taxon>
        <taxon>Hypocreales</taxon>
        <taxon>Cordycipitaceae</taxon>
        <taxon>Beauveria</taxon>
        <taxon>Beauveria brongniartii</taxon>
    </lineage>
</organism>
<dbReference type="AlphaFoldDB" id="A0A166YXX2"/>
<feature type="compositionally biased region" description="Low complexity" evidence="1">
    <location>
        <begin position="422"/>
        <end position="440"/>
    </location>
</feature>
<protein>
    <submittedName>
        <fullName evidence="3">Uncharacterized protein</fullName>
    </submittedName>
</protein>
<evidence type="ECO:0000256" key="2">
    <source>
        <dbReference type="SAM" id="Phobius"/>
    </source>
</evidence>
<keyword evidence="4" id="KW-1185">Reference proteome</keyword>
<gene>
    <name evidence="3" type="ORF">BBO_07735</name>
</gene>
<evidence type="ECO:0000256" key="1">
    <source>
        <dbReference type="SAM" id="MobiDB-lite"/>
    </source>
</evidence>
<keyword evidence="2" id="KW-0472">Membrane</keyword>
<feature type="region of interest" description="Disordered" evidence="1">
    <location>
        <begin position="318"/>
        <end position="456"/>
    </location>
</feature>
<evidence type="ECO:0000313" key="3">
    <source>
        <dbReference type="EMBL" id="OAA37353.1"/>
    </source>
</evidence>
<feature type="transmembrane region" description="Helical" evidence="2">
    <location>
        <begin position="281"/>
        <end position="304"/>
    </location>
</feature>
<dbReference type="Proteomes" id="UP000076863">
    <property type="component" value="Unassembled WGS sequence"/>
</dbReference>
<proteinExistence type="predicted"/>
<sequence>MPIPTDATFTASTTASATMTTALATMTKALATMTTALATMTTATTASPGSDATANVVVPMTTPFSMPPDCLDFDGAAMYTQLQHYDSSDQNVTHLTRNLYEIDTQSCWPSGVYNATYSPAVCPSGWTYYSIMPGDYDELVTVTVTDSPSGASTAYPTTSYTNQISAVCCPSGFELSVLTWSTDTHIDHACSRTVTSGELSIIVTNQTDGSSTLFQGSATLMIPTPMTVSWHATDASTLTPRPPDIPVYSFAPSWVPGQSVTVYDKVRYDDSPRNNRLATGVFAAVIAVPIVLFLAILGCCICCFRIRRRREKREIAKEQEEEQALATERTSTQERTPNHSTDSGADTADEEGPASETVAAVAASPSANARQVSADIQQPAAQDPAGGNTNVHPLSDISKPPYPGLPSQEFDGIEEPPPYVEAASSYPLQSSSAAAAPISPIQDGTTRNETINRPAT</sequence>
<keyword evidence="2" id="KW-1133">Transmembrane helix</keyword>
<dbReference type="OrthoDB" id="4364105at2759"/>
<reference evidence="3 4" key="1">
    <citation type="journal article" date="2016" name="Genome Biol. Evol.">
        <title>Divergent and convergent evolution of fungal pathogenicity.</title>
        <authorList>
            <person name="Shang Y."/>
            <person name="Xiao G."/>
            <person name="Zheng P."/>
            <person name="Cen K."/>
            <person name="Zhan S."/>
            <person name="Wang C."/>
        </authorList>
    </citation>
    <scope>NUCLEOTIDE SEQUENCE [LARGE SCALE GENOMIC DNA]</scope>
    <source>
        <strain evidence="3 4">RCEF 3172</strain>
    </source>
</reference>
<comment type="caution">
    <text evidence="3">The sequence shown here is derived from an EMBL/GenBank/DDBJ whole genome shotgun (WGS) entry which is preliminary data.</text>
</comment>
<feature type="compositionally biased region" description="Polar residues" evidence="1">
    <location>
        <begin position="328"/>
        <end position="344"/>
    </location>
</feature>
<keyword evidence="2" id="KW-0812">Transmembrane</keyword>
<name>A0A166YXX2_9HYPO</name>
<feature type="compositionally biased region" description="Low complexity" evidence="1">
    <location>
        <begin position="354"/>
        <end position="385"/>
    </location>
</feature>